<sequence>MLGEDVANKVKAELHITLWHSSDAAKHDLRSALMAELGTEVSFEITAIDHQEGAVTAAVVKILSAPEAVLEKEYPHVTLVVGANAAAKDANLLPQRVAEGKARRIPLAEPVLLAGPILAISKG</sequence>
<protein>
    <submittedName>
        <fullName evidence="1">Uncharacterized protein</fullName>
    </submittedName>
</protein>
<reference evidence="1 2" key="1">
    <citation type="submission" date="2020-02" db="EMBL/GenBank/DDBJ databases">
        <title>Draft genome sequence of Haematococcus lacustris strain NIES-144.</title>
        <authorList>
            <person name="Morimoto D."/>
            <person name="Nakagawa S."/>
            <person name="Yoshida T."/>
            <person name="Sawayama S."/>
        </authorList>
    </citation>
    <scope>NUCLEOTIDE SEQUENCE [LARGE SCALE GENOMIC DNA]</scope>
    <source>
        <strain evidence="1 2">NIES-144</strain>
    </source>
</reference>
<dbReference type="PANTHER" id="PTHR35460">
    <property type="entry name" value="TRNA LIGASE 1"/>
    <property type="match status" value="1"/>
</dbReference>
<comment type="caution">
    <text evidence="1">The sequence shown here is derived from an EMBL/GenBank/DDBJ whole genome shotgun (WGS) entry which is preliminary data.</text>
</comment>
<name>A0A699YQF9_HAELA</name>
<dbReference type="AlphaFoldDB" id="A0A699YQF9"/>
<organism evidence="1 2">
    <name type="scientific">Haematococcus lacustris</name>
    <name type="common">Green alga</name>
    <name type="synonym">Haematococcus pluvialis</name>
    <dbReference type="NCBI Taxonomy" id="44745"/>
    <lineage>
        <taxon>Eukaryota</taxon>
        <taxon>Viridiplantae</taxon>
        <taxon>Chlorophyta</taxon>
        <taxon>core chlorophytes</taxon>
        <taxon>Chlorophyceae</taxon>
        <taxon>CS clade</taxon>
        <taxon>Chlamydomonadales</taxon>
        <taxon>Haematococcaceae</taxon>
        <taxon>Haematococcus</taxon>
    </lineage>
</organism>
<evidence type="ECO:0000313" key="1">
    <source>
        <dbReference type="EMBL" id="GFH12140.1"/>
    </source>
</evidence>
<accession>A0A699YQF9</accession>
<keyword evidence="2" id="KW-1185">Reference proteome</keyword>
<evidence type="ECO:0000313" key="2">
    <source>
        <dbReference type="Proteomes" id="UP000485058"/>
    </source>
</evidence>
<dbReference type="GO" id="GO:0006388">
    <property type="term" value="P:tRNA splicing, via endonucleolytic cleavage and ligation"/>
    <property type="evidence" value="ECO:0007669"/>
    <property type="project" value="InterPro"/>
</dbReference>
<dbReference type="EMBL" id="BLLF01000472">
    <property type="protein sequence ID" value="GFH12140.1"/>
    <property type="molecule type" value="Genomic_DNA"/>
</dbReference>
<proteinExistence type="predicted"/>
<dbReference type="PANTHER" id="PTHR35460:SF1">
    <property type="entry name" value="TRNA LIGASE 1"/>
    <property type="match status" value="1"/>
</dbReference>
<dbReference type="InterPro" id="IPR038837">
    <property type="entry name" value="tRNA_ligase_1"/>
</dbReference>
<dbReference type="GO" id="GO:0003972">
    <property type="term" value="F:RNA ligase (ATP) activity"/>
    <property type="evidence" value="ECO:0007669"/>
    <property type="project" value="InterPro"/>
</dbReference>
<dbReference type="Proteomes" id="UP000485058">
    <property type="component" value="Unassembled WGS sequence"/>
</dbReference>
<gene>
    <name evidence="1" type="ORF">HaLaN_07773</name>
</gene>